<dbReference type="AlphaFoldDB" id="A0AAN1IGD9"/>
<sequence length="214" mass="23623">MSSEKPFWEGKTCKEMADLHVKVTFKEGTVATGVTTADGDIKRVFPLSSGSGNDKFIPRDYIESIELVDESISVPDDPEYERIDDIHDVCTGDIFVATNGNRFSVVAVDDDDETDCTLAVMVQAEIPDFHDWMFNSNFAYALRRKPKLPNHDGLWWDKDNALWSVAISGLDNSKLVALLIGDPESPVTGSVWSGLNSKHVTSQAPFRPAKAVEA</sequence>
<proteinExistence type="predicted"/>
<evidence type="ECO:0000313" key="1">
    <source>
        <dbReference type="EMBL" id="AUE18283.1"/>
    </source>
</evidence>
<name>A0AAN1IGD9_BIFBR</name>
<dbReference type="EMBL" id="CP023198">
    <property type="protein sequence ID" value="AUE18283.1"/>
    <property type="molecule type" value="Genomic_DNA"/>
</dbReference>
<evidence type="ECO:0000313" key="2">
    <source>
        <dbReference type="Proteomes" id="UP000232496"/>
    </source>
</evidence>
<protein>
    <submittedName>
        <fullName evidence="1">Uncharacterized protein</fullName>
    </submittedName>
</protein>
<dbReference type="Proteomes" id="UP000232496">
    <property type="component" value="Chromosome"/>
</dbReference>
<gene>
    <name evidence="1" type="ORF">DRBB29_0723</name>
</gene>
<organism evidence="1 2">
    <name type="scientific">Bifidobacterium breve</name>
    <dbReference type="NCBI Taxonomy" id="1685"/>
    <lineage>
        <taxon>Bacteria</taxon>
        <taxon>Bacillati</taxon>
        <taxon>Actinomycetota</taxon>
        <taxon>Actinomycetes</taxon>
        <taxon>Bifidobacteriales</taxon>
        <taxon>Bifidobacteriaceae</taxon>
        <taxon>Bifidobacterium</taxon>
    </lineage>
</organism>
<dbReference type="RefSeq" id="WP_106621522.1">
    <property type="nucleotide sequence ID" value="NZ_CP021552.1"/>
</dbReference>
<accession>A0AAN1IGD9</accession>
<reference evidence="1 2" key="1">
    <citation type="submission" date="2017-09" db="EMBL/GenBank/DDBJ databases">
        <title>Comparative genomics and methylome analysis of the gut commensal Bifidobacterium breve.</title>
        <authorList>
            <person name="Bottacini F."/>
            <person name="Morrissey R."/>
            <person name="Roberts R.J."/>
            <person name="James K."/>
            <person name="van Breen J."/>
            <person name="Egan M."/>
            <person name="Lambert J."/>
            <person name="van Limpt K."/>
            <person name="Stanton C."/>
            <person name="Knol J."/>
            <person name="O' Connell Motherway M."/>
            <person name="van Sinderen D."/>
        </authorList>
    </citation>
    <scope>NUCLEOTIDE SEQUENCE [LARGE SCALE GENOMIC DNA]</scope>
    <source>
        <strain evidence="1 2">DRBB29</strain>
    </source>
</reference>